<comment type="subcellular location">
    <subcellularLocation>
        <location evidence="1">Cytoplasm</location>
    </subcellularLocation>
</comment>
<dbReference type="Gene3D" id="3.40.50.720">
    <property type="entry name" value="NAD(P)-binding Rossmann-like Domain"/>
    <property type="match status" value="1"/>
</dbReference>
<dbReference type="PROSITE" id="PS00061">
    <property type="entry name" value="ADH_SHORT"/>
    <property type="match status" value="1"/>
</dbReference>
<proteinExistence type="predicted"/>
<gene>
    <name evidence="5" type="ORF">ACFQ1U_00855</name>
</gene>
<comment type="caution">
    <text evidence="5">The sequence shown here is derived from an EMBL/GenBank/DDBJ whole genome shotgun (WGS) entry which is preliminary data.</text>
</comment>
<reference evidence="6" key="1">
    <citation type="journal article" date="2019" name="Int. J. Syst. Evol. Microbiol.">
        <title>The Global Catalogue of Microorganisms (GCM) 10K type strain sequencing project: providing services to taxonomists for standard genome sequencing and annotation.</title>
        <authorList>
            <consortium name="The Broad Institute Genomics Platform"/>
            <consortium name="The Broad Institute Genome Sequencing Center for Infectious Disease"/>
            <person name="Wu L."/>
            <person name="Ma J."/>
        </authorList>
    </citation>
    <scope>NUCLEOTIDE SEQUENCE [LARGE SCALE GENOMIC DNA]</scope>
    <source>
        <strain evidence="6">CCUG 60527</strain>
    </source>
</reference>
<dbReference type="Proteomes" id="UP001597062">
    <property type="component" value="Unassembled WGS sequence"/>
</dbReference>
<dbReference type="InterPro" id="IPR020904">
    <property type="entry name" value="Sc_DH/Rdtase_CS"/>
</dbReference>
<dbReference type="PRINTS" id="PR00081">
    <property type="entry name" value="GDHRDH"/>
</dbReference>
<dbReference type="Pfam" id="PF00106">
    <property type="entry name" value="adh_short"/>
    <property type="match status" value="1"/>
</dbReference>
<dbReference type="SUPFAM" id="SSF51735">
    <property type="entry name" value="NAD(P)-binding Rossmann-fold domains"/>
    <property type="match status" value="1"/>
</dbReference>
<evidence type="ECO:0000256" key="3">
    <source>
        <dbReference type="ARBA" id="ARBA00022857"/>
    </source>
</evidence>
<dbReference type="InterPro" id="IPR051721">
    <property type="entry name" value="Biopterin_syn/organic_redct"/>
</dbReference>
<evidence type="ECO:0000256" key="4">
    <source>
        <dbReference type="ARBA" id="ARBA00023002"/>
    </source>
</evidence>
<protein>
    <submittedName>
        <fullName evidence="5">SDR family NAD(P)-dependent oxidoreductase</fullName>
    </submittedName>
</protein>
<keyword evidence="4" id="KW-0560">Oxidoreductase</keyword>
<dbReference type="PANTHER" id="PTHR44085">
    <property type="entry name" value="SEPIAPTERIN REDUCTASE"/>
    <property type="match status" value="1"/>
</dbReference>
<keyword evidence="2" id="KW-0963">Cytoplasm</keyword>
<keyword evidence="3" id="KW-0521">NADP</keyword>
<name>A0ABW3JR11_9FLAO</name>
<accession>A0ABW3JR11</accession>
<dbReference type="RefSeq" id="WP_386104328.1">
    <property type="nucleotide sequence ID" value="NZ_JBHTJR010000014.1"/>
</dbReference>
<dbReference type="PANTHER" id="PTHR44085:SF2">
    <property type="entry name" value="SEPIAPTERIN REDUCTASE"/>
    <property type="match status" value="1"/>
</dbReference>
<dbReference type="InterPro" id="IPR002347">
    <property type="entry name" value="SDR_fam"/>
</dbReference>
<dbReference type="EMBL" id="JBHTJR010000014">
    <property type="protein sequence ID" value="MFD0991742.1"/>
    <property type="molecule type" value="Genomic_DNA"/>
</dbReference>
<evidence type="ECO:0000256" key="2">
    <source>
        <dbReference type="ARBA" id="ARBA00022490"/>
    </source>
</evidence>
<dbReference type="InterPro" id="IPR036291">
    <property type="entry name" value="NAD(P)-bd_dom_sf"/>
</dbReference>
<keyword evidence="6" id="KW-1185">Reference proteome</keyword>
<organism evidence="5 6">
    <name type="scientific">Tenacibaculum geojense</name>
    <dbReference type="NCBI Taxonomy" id="915352"/>
    <lineage>
        <taxon>Bacteria</taxon>
        <taxon>Pseudomonadati</taxon>
        <taxon>Bacteroidota</taxon>
        <taxon>Flavobacteriia</taxon>
        <taxon>Flavobacteriales</taxon>
        <taxon>Flavobacteriaceae</taxon>
        <taxon>Tenacibaculum</taxon>
    </lineage>
</organism>
<evidence type="ECO:0000256" key="1">
    <source>
        <dbReference type="ARBA" id="ARBA00004496"/>
    </source>
</evidence>
<sequence length="244" mass="26919">MSNILIITGGSKGIGKAIAEYYSVNNYRVFSISRSIIDSQNITQISSDLSDYKQATQTLKMLLDEVKKESISSITLINNAGRLGEISNLENLSSEDINLSIQLNTTTPLILSSIFINTLQNLNIPKEIINISSGAALSAYAGWSVYCSTKAALDMLTKSISEEQKHVLNGVKCYGIRPGVVDTNMQNQIRNTDQSNFKSVQKFIDLKDTNKLFSPGFVAETIYKLQTTNQLIDGETIDLRNFVS</sequence>
<evidence type="ECO:0000313" key="6">
    <source>
        <dbReference type="Proteomes" id="UP001597062"/>
    </source>
</evidence>
<evidence type="ECO:0000313" key="5">
    <source>
        <dbReference type="EMBL" id="MFD0991742.1"/>
    </source>
</evidence>